<dbReference type="AlphaFoldDB" id="A0A0R0BDL1"/>
<dbReference type="InterPro" id="IPR010732">
    <property type="entry name" value="T6SS_TssG-like"/>
</dbReference>
<dbReference type="Proteomes" id="UP000051757">
    <property type="component" value="Unassembled WGS sequence"/>
</dbReference>
<dbReference type="PANTHER" id="PTHR35564:SF4">
    <property type="entry name" value="CYTOPLASMIC PROTEIN"/>
    <property type="match status" value="1"/>
</dbReference>
<comment type="caution">
    <text evidence="1">The sequence shown here is derived from an EMBL/GenBank/DDBJ whole genome shotgun (WGS) entry which is preliminary data.</text>
</comment>
<dbReference type="PANTHER" id="PTHR35564">
    <property type="match status" value="1"/>
</dbReference>
<accession>A0A0R0BDL1</accession>
<keyword evidence="2" id="KW-1185">Reference proteome</keyword>
<sequence length="363" mass="40730">MPSAQRRIDPGVAQQLLTEPHRFQFFQAVRLLEQVFQRQGVKPGQAVPMRVRFRNSLSLGFPATELSADGEVYSLKGERLEGREAIEQALHGEELAEVHLTPQFMGLLGTAGALPLHYTETLQLRELYQRDRTARAFLDIFSTRAVSLHYAAWKKHRLALQYELDRRERFLPLVLSLLGMGMSELRDRLHEGEGEIFDQAVAYYAGAVRQRPVSAMLMQRVLSDYFQVPLHLEQFVGAWYRVPAGQATRLGQANAVLGASALAGDRVWQRDLRLRLRIGPLRRDQFDAFLPGGSAAEALSKWLSLLTGGILEYEVRLVLRAEDVQGSALGGGGGVRLGWDSYLCTQAQTTSREDTTYGIHTLQ</sequence>
<protein>
    <submittedName>
        <fullName evidence="1">Type VI secretion protein</fullName>
    </submittedName>
</protein>
<dbReference type="NCBIfam" id="TIGR03347">
    <property type="entry name" value="VI_chp_1"/>
    <property type="match status" value="1"/>
</dbReference>
<dbReference type="EMBL" id="LLXV01000031">
    <property type="protein sequence ID" value="KRG50792.1"/>
    <property type="molecule type" value="Genomic_DNA"/>
</dbReference>
<reference evidence="1 2" key="1">
    <citation type="journal article" date="2016" name="Front. Microbiol.">
        <title>Genome Sequence of Type Strains of Genus Stenotrophomonas.</title>
        <authorList>
            <person name="Patil P.P."/>
            <person name="Midha S."/>
            <person name="Kumar S."/>
            <person name="Patil P.B."/>
        </authorList>
    </citation>
    <scope>NUCLEOTIDE SEQUENCE [LARGE SCALE GENOMIC DNA]</scope>
    <source>
        <strain evidence="1 2">LMG 978</strain>
    </source>
</reference>
<gene>
    <name evidence="1" type="ORF">ARC23_11135</name>
</gene>
<dbReference type="OrthoDB" id="1523296at2"/>
<name>A0A0R0BDL1_9GAMM</name>
<dbReference type="Pfam" id="PF06996">
    <property type="entry name" value="T6SS_TssG"/>
    <property type="match status" value="1"/>
</dbReference>
<evidence type="ECO:0000313" key="2">
    <source>
        <dbReference type="Proteomes" id="UP000051757"/>
    </source>
</evidence>
<proteinExistence type="predicted"/>
<evidence type="ECO:0000313" key="1">
    <source>
        <dbReference type="EMBL" id="KRG50792.1"/>
    </source>
</evidence>
<organism evidence="1 2">
    <name type="scientific">Stenotrophomonas beteli</name>
    <dbReference type="NCBI Taxonomy" id="3384461"/>
    <lineage>
        <taxon>Bacteria</taxon>
        <taxon>Pseudomonadati</taxon>
        <taxon>Pseudomonadota</taxon>
        <taxon>Gammaproteobacteria</taxon>
        <taxon>Lysobacterales</taxon>
        <taxon>Lysobacteraceae</taxon>
        <taxon>Stenotrophomonas</taxon>
        <taxon>Stenotrophomonas maltophilia group</taxon>
    </lineage>
</organism>